<name>A0A078HT62_BRANA</name>
<evidence type="ECO:0000313" key="3">
    <source>
        <dbReference type="EMBL" id="CDY41735.1"/>
    </source>
</evidence>
<protein>
    <submittedName>
        <fullName evidence="1">(rape) hypothetical protein</fullName>
    </submittedName>
    <submittedName>
        <fullName evidence="3">BnaA09g15630D protein</fullName>
    </submittedName>
</protein>
<dbReference type="PaxDb" id="3708-A0A078HT62"/>
<dbReference type="Gramene" id="CDY41735">
    <property type="protein sequence ID" value="CDY41735"/>
    <property type="gene ID" value="GSBRNA2T00073453001"/>
</dbReference>
<reference evidence="1" key="3">
    <citation type="submission" date="2021-01" db="EMBL/GenBank/DDBJ databases">
        <authorList>
            <consortium name="Genoscope - CEA"/>
            <person name="William W."/>
        </authorList>
    </citation>
    <scope>NUCLEOTIDE SEQUENCE</scope>
</reference>
<evidence type="ECO:0000313" key="2">
    <source>
        <dbReference type="EMBL" id="CAF2041001.1"/>
    </source>
</evidence>
<dbReference type="Proteomes" id="UP001295469">
    <property type="component" value="Chromosome A09"/>
</dbReference>
<accession>A0A078HT62</accession>
<dbReference type="Proteomes" id="UP001295469">
    <property type="component" value="Chromosome C09"/>
</dbReference>
<reference evidence="3" key="2">
    <citation type="submission" date="2014-06" db="EMBL/GenBank/DDBJ databases">
        <authorList>
            <person name="Genoscope - CEA"/>
        </authorList>
    </citation>
    <scope>NUCLEOTIDE SEQUENCE</scope>
</reference>
<dbReference type="Proteomes" id="UP000028999">
    <property type="component" value="Unassembled WGS sequence"/>
</dbReference>
<organism evidence="3 4">
    <name type="scientific">Brassica napus</name>
    <name type="common">Rape</name>
    <dbReference type="NCBI Taxonomy" id="3708"/>
    <lineage>
        <taxon>Eukaryota</taxon>
        <taxon>Viridiplantae</taxon>
        <taxon>Streptophyta</taxon>
        <taxon>Embryophyta</taxon>
        <taxon>Tracheophyta</taxon>
        <taxon>Spermatophyta</taxon>
        <taxon>Magnoliopsida</taxon>
        <taxon>eudicotyledons</taxon>
        <taxon>Gunneridae</taxon>
        <taxon>Pentapetalae</taxon>
        <taxon>rosids</taxon>
        <taxon>malvids</taxon>
        <taxon>Brassicales</taxon>
        <taxon>Brassicaceae</taxon>
        <taxon>Brassiceae</taxon>
        <taxon>Brassica</taxon>
    </lineage>
</organism>
<dbReference type="EMBL" id="LK032504">
    <property type="protein sequence ID" value="CDY41735.1"/>
    <property type="molecule type" value="Genomic_DNA"/>
</dbReference>
<proteinExistence type="predicted"/>
<gene>
    <name evidence="3" type="primary">BnaA09g15630D</name>
    <name evidence="2" type="ORF">DARMORV10_A09P19320.1</name>
    <name evidence="1" type="ORF">DARMORV10_C09P24360.1</name>
    <name evidence="3" type="ORF">GSBRNA2T00073453001</name>
</gene>
<dbReference type="AlphaFoldDB" id="A0A078HT62"/>
<dbReference type="EMBL" id="HG994373">
    <property type="protein sequence ID" value="CAF1728480.1"/>
    <property type="molecule type" value="Genomic_DNA"/>
</dbReference>
<dbReference type="EMBL" id="HG994363">
    <property type="protein sequence ID" value="CAF2041001.1"/>
    <property type="molecule type" value="Genomic_DNA"/>
</dbReference>
<sequence>MIISNFYLEPKTTPDITCKHCVCGSYHFLLFDNNDEDCCSLLVIN</sequence>
<evidence type="ECO:0000313" key="1">
    <source>
        <dbReference type="EMBL" id="CAF1728480.1"/>
    </source>
</evidence>
<reference evidence="3 4" key="1">
    <citation type="journal article" date="2014" name="Science">
        <title>Plant genetics. Early allopolyploid evolution in the post-Neolithic Brassica napus oilseed genome.</title>
        <authorList>
            <person name="Chalhoub B."/>
            <person name="Denoeud F."/>
            <person name="Liu S."/>
            <person name="Parkin I.A."/>
            <person name="Tang H."/>
            <person name="Wang X."/>
            <person name="Chiquet J."/>
            <person name="Belcram H."/>
            <person name="Tong C."/>
            <person name="Samans B."/>
            <person name="Correa M."/>
            <person name="Da Silva C."/>
            <person name="Just J."/>
            <person name="Falentin C."/>
            <person name="Koh C.S."/>
            <person name="Le Clainche I."/>
            <person name="Bernard M."/>
            <person name="Bento P."/>
            <person name="Noel B."/>
            <person name="Labadie K."/>
            <person name="Alberti A."/>
            <person name="Charles M."/>
            <person name="Arnaud D."/>
            <person name="Guo H."/>
            <person name="Daviaud C."/>
            <person name="Alamery S."/>
            <person name="Jabbari K."/>
            <person name="Zhao M."/>
            <person name="Edger P.P."/>
            <person name="Chelaifa H."/>
            <person name="Tack D."/>
            <person name="Lassalle G."/>
            <person name="Mestiri I."/>
            <person name="Schnel N."/>
            <person name="Le Paslier M.C."/>
            <person name="Fan G."/>
            <person name="Renault V."/>
            <person name="Bayer P.E."/>
            <person name="Golicz A.A."/>
            <person name="Manoli S."/>
            <person name="Lee T.H."/>
            <person name="Thi V.H."/>
            <person name="Chalabi S."/>
            <person name="Hu Q."/>
            <person name="Fan C."/>
            <person name="Tollenaere R."/>
            <person name="Lu Y."/>
            <person name="Battail C."/>
            <person name="Shen J."/>
            <person name="Sidebottom C.H."/>
            <person name="Wang X."/>
            <person name="Canaguier A."/>
            <person name="Chauveau A."/>
            <person name="Berard A."/>
            <person name="Deniot G."/>
            <person name="Guan M."/>
            <person name="Liu Z."/>
            <person name="Sun F."/>
            <person name="Lim Y.P."/>
            <person name="Lyons E."/>
            <person name="Town C.D."/>
            <person name="Bancroft I."/>
            <person name="Wang X."/>
            <person name="Meng J."/>
            <person name="Ma J."/>
            <person name="Pires J.C."/>
            <person name="King G.J."/>
            <person name="Brunel D."/>
            <person name="Delourme R."/>
            <person name="Renard M."/>
            <person name="Aury J.M."/>
            <person name="Adams K.L."/>
            <person name="Batley J."/>
            <person name="Snowdon R.J."/>
            <person name="Tost J."/>
            <person name="Edwards D."/>
            <person name="Zhou Y."/>
            <person name="Hua W."/>
            <person name="Sharpe A.G."/>
            <person name="Paterson A.H."/>
            <person name="Guan C."/>
            <person name="Wincker P."/>
        </authorList>
    </citation>
    <scope>NUCLEOTIDE SEQUENCE [LARGE SCALE GENOMIC DNA]</scope>
    <source>
        <strain evidence="4">cv. Darmor-bzh</strain>
    </source>
</reference>
<evidence type="ECO:0000313" key="4">
    <source>
        <dbReference type="Proteomes" id="UP000028999"/>
    </source>
</evidence>
<keyword evidence="4" id="KW-1185">Reference proteome</keyword>